<protein>
    <submittedName>
        <fullName evidence="1">Uncharacterized protein</fullName>
    </submittedName>
</protein>
<gene>
    <name evidence="1" type="ORF">F4820DRAFT_412464</name>
</gene>
<sequence length="349" mass="39648">MSKNQDFELLKPVTTSPQRPRHQVKRSITELKLPRYHHIHHHHHHHQRKDRDNDALSAGPMLQLPRGPVELPRSEGATPSAAFDINLRASMLDSASEDVTHSTATATPQHPLISQEDILREQREKAISRIAGLRKSLMELSAFSTETTRRLDDTYYAVLEKLNMLQGTITDLKELAGMSQELDESFKVESQELVTELEQQVDSFGQFDDQQKRILELRGRIHTGRDKVDALSRRVDVVRERIEGWERADMEWQERTRKRLKIIWIIMSVLVFSLVLLFIGAQYAPSSDDISALADLALGKEGGQPNLSEIAGNRSESVAAMMDEVREAIGSRRGDGSVEDKVFRAFDEL</sequence>
<proteinExistence type="predicted"/>
<keyword evidence="2" id="KW-1185">Reference proteome</keyword>
<accession>A0ACB9Z908</accession>
<dbReference type="EMBL" id="MU393443">
    <property type="protein sequence ID" value="KAI4867904.1"/>
    <property type="molecule type" value="Genomic_DNA"/>
</dbReference>
<name>A0ACB9Z908_9PEZI</name>
<dbReference type="Proteomes" id="UP001497700">
    <property type="component" value="Unassembled WGS sequence"/>
</dbReference>
<organism evidence="1 2">
    <name type="scientific">Hypoxylon rubiginosum</name>
    <dbReference type="NCBI Taxonomy" id="110542"/>
    <lineage>
        <taxon>Eukaryota</taxon>
        <taxon>Fungi</taxon>
        <taxon>Dikarya</taxon>
        <taxon>Ascomycota</taxon>
        <taxon>Pezizomycotina</taxon>
        <taxon>Sordariomycetes</taxon>
        <taxon>Xylariomycetidae</taxon>
        <taxon>Xylariales</taxon>
        <taxon>Hypoxylaceae</taxon>
        <taxon>Hypoxylon</taxon>
    </lineage>
</organism>
<evidence type="ECO:0000313" key="1">
    <source>
        <dbReference type="EMBL" id="KAI4867904.1"/>
    </source>
</evidence>
<evidence type="ECO:0000313" key="2">
    <source>
        <dbReference type="Proteomes" id="UP001497700"/>
    </source>
</evidence>
<reference evidence="1 2" key="1">
    <citation type="journal article" date="2022" name="New Phytol.">
        <title>Ecological generalism drives hyperdiversity of secondary metabolite gene clusters in xylarialean endophytes.</title>
        <authorList>
            <person name="Franco M.E.E."/>
            <person name="Wisecaver J.H."/>
            <person name="Arnold A.E."/>
            <person name="Ju Y.M."/>
            <person name="Slot J.C."/>
            <person name="Ahrendt S."/>
            <person name="Moore L.P."/>
            <person name="Eastman K.E."/>
            <person name="Scott K."/>
            <person name="Konkel Z."/>
            <person name="Mondo S.J."/>
            <person name="Kuo A."/>
            <person name="Hayes R.D."/>
            <person name="Haridas S."/>
            <person name="Andreopoulos B."/>
            <person name="Riley R."/>
            <person name="LaButti K."/>
            <person name="Pangilinan J."/>
            <person name="Lipzen A."/>
            <person name="Amirebrahimi M."/>
            <person name="Yan J."/>
            <person name="Adam C."/>
            <person name="Keymanesh K."/>
            <person name="Ng V."/>
            <person name="Louie K."/>
            <person name="Northen T."/>
            <person name="Drula E."/>
            <person name="Henrissat B."/>
            <person name="Hsieh H.M."/>
            <person name="Youens-Clark K."/>
            <person name="Lutzoni F."/>
            <person name="Miadlikowska J."/>
            <person name="Eastwood D.C."/>
            <person name="Hamelin R.C."/>
            <person name="Grigoriev I.V."/>
            <person name="U'Ren J.M."/>
        </authorList>
    </citation>
    <scope>NUCLEOTIDE SEQUENCE [LARGE SCALE GENOMIC DNA]</scope>
    <source>
        <strain evidence="1 2">CBS 119005</strain>
    </source>
</reference>
<comment type="caution">
    <text evidence="1">The sequence shown here is derived from an EMBL/GenBank/DDBJ whole genome shotgun (WGS) entry which is preliminary data.</text>
</comment>